<feature type="disulfide bond" evidence="3">
    <location>
        <begin position="189"/>
        <end position="203"/>
    </location>
</feature>
<dbReference type="EMBL" id="JBFXLT010000064">
    <property type="protein sequence ID" value="KAL2810993.1"/>
    <property type="molecule type" value="Genomic_DNA"/>
</dbReference>
<keyword evidence="2" id="KW-0843">Virulence</keyword>
<feature type="compositionally biased region" description="Low complexity" evidence="4">
    <location>
        <begin position="137"/>
        <end position="165"/>
    </location>
</feature>
<feature type="domain" description="Chitin-binding type-1" evidence="5">
    <location>
        <begin position="169"/>
        <end position="216"/>
    </location>
</feature>
<dbReference type="CDD" id="cd11618">
    <property type="entry name" value="ChtBD1_1"/>
    <property type="match status" value="1"/>
</dbReference>
<comment type="caution">
    <text evidence="6">The sequence shown here is derived from an EMBL/GenBank/DDBJ whole genome shotgun (WGS) entry which is preliminary data.</text>
</comment>
<organism evidence="6 7">
    <name type="scientific">Aspergillus granulosus</name>
    <dbReference type="NCBI Taxonomy" id="176169"/>
    <lineage>
        <taxon>Eukaryota</taxon>
        <taxon>Fungi</taxon>
        <taxon>Dikarya</taxon>
        <taxon>Ascomycota</taxon>
        <taxon>Pezizomycotina</taxon>
        <taxon>Eurotiomycetes</taxon>
        <taxon>Eurotiomycetidae</taxon>
        <taxon>Eurotiales</taxon>
        <taxon>Aspergillaceae</taxon>
        <taxon>Aspergillus</taxon>
        <taxon>Aspergillus subgen. Nidulantes</taxon>
    </lineage>
</organism>
<proteinExistence type="predicted"/>
<keyword evidence="7" id="KW-1185">Reference proteome</keyword>
<evidence type="ECO:0000259" key="5">
    <source>
        <dbReference type="PROSITE" id="PS50941"/>
    </source>
</evidence>
<protein>
    <recommendedName>
        <fullName evidence="5">Chitin-binding type-1 domain-containing protein</fullName>
    </recommendedName>
</protein>
<gene>
    <name evidence="6" type="ORF">BJX63DRAFT_433813</name>
</gene>
<evidence type="ECO:0000256" key="4">
    <source>
        <dbReference type="SAM" id="MobiDB-lite"/>
    </source>
</evidence>
<sequence length="216" mass="23003">MKKDDTDEDVKKKMIDAAKFGGYFTIDVNATRTANHSTTHLFWSFPSDLTTTSTWAPNATLLASLASYTLCDEVNSGYNLTENDEPSDEMYQNQAWMSEYERVCNLPVDGPFPTVGFNFSITLTDADSRAGSSTVDTSSQTASPQESSTATTATSTTSAETPTSTVSENGLCGASDSGWTCLGSQFGDCCSKYGYCGSSSDYCSSANCDATYGSCS</sequence>
<comment type="caution">
    <text evidence="3">Lacks conserved residue(s) required for the propagation of feature annotation.</text>
</comment>
<evidence type="ECO:0000313" key="7">
    <source>
        <dbReference type="Proteomes" id="UP001610334"/>
    </source>
</evidence>
<feature type="region of interest" description="Disordered" evidence="4">
    <location>
        <begin position="130"/>
        <end position="168"/>
    </location>
</feature>
<dbReference type="InterPro" id="IPR001002">
    <property type="entry name" value="Chitin-bd_1"/>
</dbReference>
<dbReference type="InterPro" id="IPR036861">
    <property type="entry name" value="Endochitinase-like_sf"/>
</dbReference>
<dbReference type="PROSITE" id="PS50941">
    <property type="entry name" value="CHIT_BIND_I_2"/>
    <property type="match status" value="1"/>
</dbReference>
<accession>A0ABR4H692</accession>
<keyword evidence="1 3" id="KW-0147">Chitin-binding</keyword>
<keyword evidence="3" id="KW-1015">Disulfide bond</keyword>
<evidence type="ECO:0000256" key="1">
    <source>
        <dbReference type="ARBA" id="ARBA00022669"/>
    </source>
</evidence>
<evidence type="ECO:0000256" key="3">
    <source>
        <dbReference type="PROSITE-ProRule" id="PRU00261"/>
    </source>
</evidence>
<dbReference type="Proteomes" id="UP001610334">
    <property type="component" value="Unassembled WGS sequence"/>
</dbReference>
<evidence type="ECO:0000256" key="2">
    <source>
        <dbReference type="ARBA" id="ARBA00023026"/>
    </source>
</evidence>
<evidence type="ECO:0000313" key="6">
    <source>
        <dbReference type="EMBL" id="KAL2810993.1"/>
    </source>
</evidence>
<dbReference type="SUPFAM" id="SSF57016">
    <property type="entry name" value="Plant lectins/antimicrobial peptides"/>
    <property type="match status" value="1"/>
</dbReference>
<name>A0ABR4H692_9EURO</name>
<dbReference type="Gene3D" id="3.30.60.10">
    <property type="entry name" value="Endochitinase-like"/>
    <property type="match status" value="1"/>
</dbReference>
<reference evidence="6 7" key="1">
    <citation type="submission" date="2024-07" db="EMBL/GenBank/DDBJ databases">
        <title>Section-level genome sequencing and comparative genomics of Aspergillus sections Usti and Cavernicolus.</title>
        <authorList>
            <consortium name="Lawrence Berkeley National Laboratory"/>
            <person name="Nybo J.L."/>
            <person name="Vesth T.C."/>
            <person name="Theobald S."/>
            <person name="Frisvad J.C."/>
            <person name="Larsen T.O."/>
            <person name="Kjaerboelling I."/>
            <person name="Rothschild-Mancinelli K."/>
            <person name="Lyhne E.K."/>
            <person name="Kogle M.E."/>
            <person name="Barry K."/>
            <person name="Clum A."/>
            <person name="Na H."/>
            <person name="Ledsgaard L."/>
            <person name="Lin J."/>
            <person name="Lipzen A."/>
            <person name="Kuo A."/>
            <person name="Riley R."/>
            <person name="Mondo S."/>
            <person name="Labutti K."/>
            <person name="Haridas S."/>
            <person name="Pangalinan J."/>
            <person name="Salamov A.A."/>
            <person name="Simmons B.A."/>
            <person name="Magnuson J.K."/>
            <person name="Chen J."/>
            <person name="Drula E."/>
            <person name="Henrissat B."/>
            <person name="Wiebenga A."/>
            <person name="Lubbers R.J."/>
            <person name="Gomes A.C."/>
            <person name="Makela M.R."/>
            <person name="Stajich J."/>
            <person name="Grigoriev I.V."/>
            <person name="Mortensen U.H."/>
            <person name="De Vries R.P."/>
            <person name="Baker S.E."/>
            <person name="Andersen M.R."/>
        </authorList>
    </citation>
    <scope>NUCLEOTIDE SEQUENCE [LARGE SCALE GENOMIC DNA]</scope>
    <source>
        <strain evidence="6 7">CBS 588.65</strain>
    </source>
</reference>